<keyword evidence="2" id="KW-1185">Reference proteome</keyword>
<sequence>MLKKSSVLHGSTSEELSEAERFWIQSEREKFFSEELKFLKDNKIEKESSLYNYMLYLDENGLIRLEGRLEFRNLLMDEKHSLILPKNS</sequence>
<evidence type="ECO:0000313" key="2">
    <source>
        <dbReference type="Proteomes" id="UP000887116"/>
    </source>
</evidence>
<accession>A0A8X6LY80</accession>
<dbReference type="OrthoDB" id="8037353at2759"/>
<reference evidence="1" key="1">
    <citation type="submission" date="2020-07" db="EMBL/GenBank/DDBJ databases">
        <title>Multicomponent nature underlies the extraordinary mechanical properties of spider dragline silk.</title>
        <authorList>
            <person name="Kono N."/>
            <person name="Nakamura H."/>
            <person name="Mori M."/>
            <person name="Yoshida Y."/>
            <person name="Ohtoshi R."/>
            <person name="Malay A.D."/>
            <person name="Moran D.A.P."/>
            <person name="Tomita M."/>
            <person name="Numata K."/>
            <person name="Arakawa K."/>
        </authorList>
    </citation>
    <scope>NUCLEOTIDE SEQUENCE</scope>
</reference>
<gene>
    <name evidence="1" type="ORF">TNCT_37561</name>
</gene>
<comment type="caution">
    <text evidence="1">The sequence shown here is derived from an EMBL/GenBank/DDBJ whole genome shotgun (WGS) entry which is preliminary data.</text>
</comment>
<dbReference type="EMBL" id="BMAO01038681">
    <property type="protein sequence ID" value="GFR26350.1"/>
    <property type="molecule type" value="Genomic_DNA"/>
</dbReference>
<dbReference type="Proteomes" id="UP000887116">
    <property type="component" value="Unassembled WGS sequence"/>
</dbReference>
<proteinExistence type="predicted"/>
<protein>
    <submittedName>
        <fullName evidence="1">Uncharacterized protein</fullName>
    </submittedName>
</protein>
<dbReference type="AlphaFoldDB" id="A0A8X6LY80"/>
<name>A0A8X6LY80_TRICU</name>
<evidence type="ECO:0000313" key="1">
    <source>
        <dbReference type="EMBL" id="GFR26350.1"/>
    </source>
</evidence>
<organism evidence="1 2">
    <name type="scientific">Trichonephila clavata</name>
    <name type="common">Joro spider</name>
    <name type="synonym">Nephila clavata</name>
    <dbReference type="NCBI Taxonomy" id="2740835"/>
    <lineage>
        <taxon>Eukaryota</taxon>
        <taxon>Metazoa</taxon>
        <taxon>Ecdysozoa</taxon>
        <taxon>Arthropoda</taxon>
        <taxon>Chelicerata</taxon>
        <taxon>Arachnida</taxon>
        <taxon>Araneae</taxon>
        <taxon>Araneomorphae</taxon>
        <taxon>Entelegynae</taxon>
        <taxon>Araneoidea</taxon>
        <taxon>Nephilidae</taxon>
        <taxon>Trichonephila</taxon>
    </lineage>
</organism>